<keyword evidence="4" id="KW-0238">DNA-binding</keyword>
<keyword evidence="4" id="KW-0371">Homeobox</keyword>
<proteinExistence type="inferred from homology"/>
<protein>
    <submittedName>
        <fullName evidence="4">Pituitary homeobox 2</fullName>
        <ecNumber evidence="4">4.2.1.94</ecNumber>
    </submittedName>
</protein>
<comment type="similarity">
    <text evidence="1">Belongs to the scytalone dehydratase family.</text>
</comment>
<evidence type="ECO:0000256" key="2">
    <source>
        <dbReference type="ARBA" id="ARBA00023239"/>
    </source>
</evidence>
<dbReference type="OrthoDB" id="5281072at2759"/>
<keyword evidence="2 4" id="KW-0456">Lyase</keyword>
<dbReference type="GO" id="GO:0003677">
    <property type="term" value="F:DNA binding"/>
    <property type="evidence" value="ECO:0007669"/>
    <property type="project" value="UniProtKB-KW"/>
</dbReference>
<accession>A0A9W9D795</accession>
<keyword evidence="5" id="KW-1185">Reference proteome</keyword>
<dbReference type="AlphaFoldDB" id="A0A9W9D795"/>
<organism evidence="4 5">
    <name type="scientific">Didymella pomorum</name>
    <dbReference type="NCBI Taxonomy" id="749634"/>
    <lineage>
        <taxon>Eukaryota</taxon>
        <taxon>Fungi</taxon>
        <taxon>Dikarya</taxon>
        <taxon>Ascomycota</taxon>
        <taxon>Pezizomycotina</taxon>
        <taxon>Dothideomycetes</taxon>
        <taxon>Pleosporomycetidae</taxon>
        <taxon>Pleosporales</taxon>
        <taxon>Pleosporineae</taxon>
        <taxon>Didymellaceae</taxon>
        <taxon>Didymella</taxon>
    </lineage>
</organism>
<dbReference type="InterPro" id="IPR049884">
    <property type="entry name" value="Scytalone_dh"/>
</dbReference>
<sequence length="193" mass="21159">MAQPAPTTITFEDPEYQACTHISQQWAISYDTKNWALLSTILLPELHIDYTSVMGPSDYFPSMSAADYVAMMSNPSTLGHPLVGTQHFLSFPTFTRTSPDTITGLYQVRAHHVRFSSDAQGGSDGKGGVKGYAKGWGRKVLAVATGHSVIQHFYTRTEEGWKLSGLRPEVGFDQGDLKGLFAVREEGEVVKTA</sequence>
<comment type="caution">
    <text evidence="4">The sequence shown here is derived from an EMBL/GenBank/DDBJ whole genome shotgun (WGS) entry which is preliminary data.</text>
</comment>
<reference evidence="4" key="1">
    <citation type="submission" date="2022-10" db="EMBL/GenBank/DDBJ databases">
        <title>Tapping the CABI collections for fungal endophytes: first genome assemblies for Collariella, Neodidymelliopsis, Ascochyta clinopodiicola, Didymella pomorum, Didymosphaeria variabile, Neocosmospora piperis and Neocucurbitaria cava.</title>
        <authorList>
            <person name="Hill R."/>
        </authorList>
    </citation>
    <scope>NUCLEOTIDE SEQUENCE</scope>
    <source>
        <strain evidence="4">IMI 355091</strain>
    </source>
</reference>
<evidence type="ECO:0000313" key="4">
    <source>
        <dbReference type="EMBL" id="KAJ4403441.1"/>
    </source>
</evidence>
<dbReference type="EC" id="4.2.1.94" evidence="4"/>
<dbReference type="GO" id="GO:0030411">
    <property type="term" value="F:scytalone dehydratase activity"/>
    <property type="evidence" value="ECO:0007669"/>
    <property type="project" value="UniProtKB-EC"/>
</dbReference>
<dbReference type="Proteomes" id="UP001140510">
    <property type="component" value="Unassembled WGS sequence"/>
</dbReference>
<dbReference type="SUPFAM" id="SSF54427">
    <property type="entry name" value="NTF2-like"/>
    <property type="match status" value="1"/>
</dbReference>
<dbReference type="InterPro" id="IPR032710">
    <property type="entry name" value="NTF2-like_dom_sf"/>
</dbReference>
<name>A0A9W9D795_9PLEO</name>
<dbReference type="EMBL" id="JAPEVA010000051">
    <property type="protein sequence ID" value="KAJ4403441.1"/>
    <property type="molecule type" value="Genomic_DNA"/>
</dbReference>
<evidence type="ECO:0000256" key="1">
    <source>
        <dbReference type="ARBA" id="ARBA00008584"/>
    </source>
</evidence>
<dbReference type="Gene3D" id="3.10.450.50">
    <property type="match status" value="1"/>
</dbReference>
<evidence type="ECO:0000259" key="3">
    <source>
        <dbReference type="Pfam" id="PF02982"/>
    </source>
</evidence>
<gene>
    <name evidence="4" type="primary">arp1</name>
    <name evidence="4" type="ORF">N0V91_006493</name>
</gene>
<feature type="domain" description="Scytalone dehydratase-like" evidence="3">
    <location>
        <begin position="9"/>
        <end position="182"/>
    </location>
</feature>
<evidence type="ECO:0000313" key="5">
    <source>
        <dbReference type="Proteomes" id="UP001140510"/>
    </source>
</evidence>
<dbReference type="Pfam" id="PF02982">
    <property type="entry name" value="Scytalone_dh"/>
    <property type="match status" value="1"/>
</dbReference>